<dbReference type="AlphaFoldDB" id="A0A552FUH3"/>
<sequence>MDIETKNDLIEEILAAWKDRIGDDYLGYRGHVYRLFNFCLALHSCTEEEKTKLAIAACFHDLGLWSAHTVDYIPPSVSEVKRYLSETGQQEWSEEIGLMVEMHHKVRTYKTDRYPLVELFRRGDLVDFSLGFFKFGIPPAYVSEVKKAIPNKGFHRFLIKGAREWFAKHPFSPPPFMKW</sequence>
<dbReference type="Proteomes" id="UP000320293">
    <property type="component" value="Unassembled WGS sequence"/>
</dbReference>
<organism evidence="1 2">
    <name type="scientific">Microcystis aeruginosa Ma_QC_Ca_00000000_S207</name>
    <dbReference type="NCBI Taxonomy" id="2486251"/>
    <lineage>
        <taxon>Bacteria</taxon>
        <taxon>Bacillati</taxon>
        <taxon>Cyanobacteriota</taxon>
        <taxon>Cyanophyceae</taxon>
        <taxon>Oscillatoriophycideae</taxon>
        <taxon>Chroococcales</taxon>
        <taxon>Microcystaceae</taxon>
        <taxon>Microcystis</taxon>
    </lineage>
</organism>
<accession>A0A552FUH3</accession>
<evidence type="ECO:0000313" key="1">
    <source>
        <dbReference type="EMBL" id="TRU50368.1"/>
    </source>
</evidence>
<dbReference type="SUPFAM" id="SSF109604">
    <property type="entry name" value="HD-domain/PDEase-like"/>
    <property type="match status" value="1"/>
</dbReference>
<evidence type="ECO:0008006" key="3">
    <source>
        <dbReference type="Google" id="ProtNLM"/>
    </source>
</evidence>
<evidence type="ECO:0000313" key="2">
    <source>
        <dbReference type="Proteomes" id="UP000320293"/>
    </source>
</evidence>
<protein>
    <recommendedName>
        <fullName evidence="3">HD domain-containing protein</fullName>
    </recommendedName>
</protein>
<dbReference type="Gene3D" id="1.10.3210.10">
    <property type="entry name" value="Hypothetical protein af1432"/>
    <property type="match status" value="1"/>
</dbReference>
<comment type="caution">
    <text evidence="1">The sequence shown here is derived from an EMBL/GenBank/DDBJ whole genome shotgun (WGS) entry which is preliminary data.</text>
</comment>
<reference evidence="1 2" key="1">
    <citation type="submission" date="2019-01" db="EMBL/GenBank/DDBJ databases">
        <title>Coherence of Microcystis species and biogeography revealed through population genomics.</title>
        <authorList>
            <person name="Perez-Carrascal O.M."/>
            <person name="Terrat Y."/>
            <person name="Giani A."/>
            <person name="Fortin N."/>
            <person name="Tromas N."/>
            <person name="Shapiro B.J."/>
        </authorList>
    </citation>
    <scope>NUCLEOTIDE SEQUENCE [LARGE SCALE GENOMIC DNA]</scope>
    <source>
        <strain evidence="1">Ma_QC_Ca_00000000_S207</strain>
    </source>
</reference>
<gene>
    <name evidence="1" type="ORF">EWV91_06160</name>
</gene>
<dbReference type="EMBL" id="SFBF01000109">
    <property type="protein sequence ID" value="TRU50368.1"/>
    <property type="molecule type" value="Genomic_DNA"/>
</dbReference>
<name>A0A552FUH3_MICAE</name>
<proteinExistence type="predicted"/>